<feature type="region of interest" description="Disordered" evidence="1">
    <location>
        <begin position="1831"/>
        <end position="1877"/>
    </location>
</feature>
<feature type="region of interest" description="Disordered" evidence="1">
    <location>
        <begin position="1396"/>
        <end position="1544"/>
    </location>
</feature>
<evidence type="ECO:0000313" key="2">
    <source>
        <dbReference type="EMBL" id="KFG43532.1"/>
    </source>
</evidence>
<feature type="compositionally biased region" description="Basic and acidic residues" evidence="1">
    <location>
        <begin position="1185"/>
        <end position="1199"/>
    </location>
</feature>
<protein>
    <submittedName>
        <fullName evidence="2">Uncharacterized protein</fullName>
    </submittedName>
</protein>
<feature type="compositionally biased region" description="Basic and acidic residues" evidence="1">
    <location>
        <begin position="2140"/>
        <end position="2154"/>
    </location>
</feature>
<feature type="compositionally biased region" description="Basic and acidic residues" evidence="1">
    <location>
        <begin position="1144"/>
        <end position="1161"/>
    </location>
</feature>
<reference evidence="2 3" key="1">
    <citation type="submission" date="2014-02" db="EMBL/GenBank/DDBJ databases">
        <authorList>
            <person name="Sibley D."/>
            <person name="Venepally P."/>
            <person name="Karamycheva S."/>
            <person name="Hadjithomas M."/>
            <person name="Khan A."/>
            <person name="Brunk B."/>
            <person name="Roos D."/>
            <person name="Caler E."/>
            <person name="Lorenzi H."/>
        </authorList>
    </citation>
    <scope>NUCLEOTIDE SEQUENCE [LARGE SCALE GENOMIC DNA]</scope>
    <source>
        <strain evidence="2 3">GAB2-2007-GAL-DOM2</strain>
    </source>
</reference>
<feature type="compositionally biased region" description="Basic and acidic residues" evidence="1">
    <location>
        <begin position="1044"/>
        <end position="1091"/>
    </location>
</feature>
<feature type="compositionally biased region" description="Basic and acidic residues" evidence="1">
    <location>
        <begin position="823"/>
        <end position="857"/>
    </location>
</feature>
<feature type="compositionally biased region" description="Basic and acidic residues" evidence="1">
    <location>
        <begin position="1472"/>
        <end position="1488"/>
    </location>
</feature>
<dbReference type="OrthoDB" id="10561466at2759"/>
<feature type="compositionally biased region" description="Basic and acidic residues" evidence="1">
    <location>
        <begin position="2091"/>
        <end position="2113"/>
    </location>
</feature>
<feature type="region of interest" description="Disordered" evidence="1">
    <location>
        <begin position="912"/>
        <end position="1239"/>
    </location>
</feature>
<dbReference type="VEuPathDB" id="ToxoDB:TGDOM2_271010"/>
<feature type="compositionally biased region" description="Basic and acidic residues" evidence="1">
    <location>
        <begin position="1229"/>
        <end position="1239"/>
    </location>
</feature>
<feature type="region of interest" description="Disordered" evidence="1">
    <location>
        <begin position="347"/>
        <end position="368"/>
    </location>
</feature>
<feature type="compositionally biased region" description="Basic and acidic residues" evidence="1">
    <location>
        <begin position="1659"/>
        <end position="1688"/>
    </location>
</feature>
<feature type="compositionally biased region" description="Low complexity" evidence="1">
    <location>
        <begin position="357"/>
        <end position="368"/>
    </location>
</feature>
<feature type="compositionally biased region" description="Low complexity" evidence="1">
    <location>
        <begin position="1731"/>
        <end position="1751"/>
    </location>
</feature>
<feature type="region of interest" description="Disordered" evidence="1">
    <location>
        <begin position="413"/>
        <end position="439"/>
    </location>
</feature>
<feature type="compositionally biased region" description="Polar residues" evidence="1">
    <location>
        <begin position="1133"/>
        <end position="1142"/>
    </location>
</feature>
<name>A0A086KGL4_TOXGO</name>
<feature type="region of interest" description="Disordered" evidence="1">
    <location>
        <begin position="773"/>
        <end position="881"/>
    </location>
</feature>
<accession>A0A086KGL4</accession>
<feature type="compositionally biased region" description="Gly residues" evidence="1">
    <location>
        <begin position="2155"/>
        <end position="2165"/>
    </location>
</feature>
<gene>
    <name evidence="2" type="ORF">TGDOM2_271010</name>
</gene>
<feature type="compositionally biased region" description="Basic and acidic residues" evidence="1">
    <location>
        <begin position="1497"/>
        <end position="1524"/>
    </location>
</feature>
<feature type="region of interest" description="Disordered" evidence="1">
    <location>
        <begin position="1644"/>
        <end position="1770"/>
    </location>
</feature>
<feature type="compositionally biased region" description="Basic and acidic residues" evidence="1">
    <location>
        <begin position="917"/>
        <end position="927"/>
    </location>
</feature>
<feature type="compositionally biased region" description="Polar residues" evidence="1">
    <location>
        <begin position="2080"/>
        <end position="2090"/>
    </location>
</feature>
<proteinExistence type="predicted"/>
<comment type="caution">
    <text evidence="2">The sequence shown here is derived from an EMBL/GenBank/DDBJ whole genome shotgun (WGS) entry which is preliminary data.</text>
</comment>
<feature type="region of interest" description="Disordered" evidence="1">
    <location>
        <begin position="91"/>
        <end position="135"/>
    </location>
</feature>
<sequence length="2165" mass="235438">MPPSSRLLGPQVQRDAFSESTRSMLHERGDRPETSTHQPSLADFLRLSTSDCGVHCFAFYLRGGSSATLPLVLGLRERLLVEESSCLSSFLKAQEPTESPPPPHGLENPTPDSRAEPPAGPKGDSWALSQDAGAGVHRGGGALHCLGAASDSVDENSGIRGEPDQSRQTIANASTMQSASSENAKVVFLNDPPDTSVEYPQLHEVTKEANPDARESPPERDSGDCGFVQFAFQDEKNEEESSRSATACTAAWAPLESQTPQGLFGRGYEGGRKRQVDSERRGEEVTQTLRDEQTRRGDTEEFKECLESTVVQRTTDDGSASDLFPSRHCSSASSCVSSASLLVSPAPLHASPPPPSSSTSAPPTASSSTGSCPPYCASTCASNSSPFPTFVVTRAPFHSSSCFLPSLPPSATPAPSSTSSTPGPPASFPASYRSSSSVQPGSFPAPYLYSTSLRSSSTQSTSAASSASFSSASVPPSLLAPAACSASHALRCGSSVSSSSSDCRASSAWQFHSARDGPPAERAGSVASTGRLFDLATHCRAGKSSAKKLHALKRDRRAGVDAAISLEESKLKRQELRRQGRRKKRRRESARSALRCCTYLGDELRRSCRAFFRRRLIDEFFARYSREEERLWLEFGLSRGRRTTGVHREGEGHLVPERETVPWASGGSSACPFSASSDSSLSVQCPAESRSASSNAFLTTTPSVAKQTKKRKAERCTDTEECCLSTPDTEEGVFSRKRTAVLDERETAAATGAPVPQIRVCDFWFCLDWTSSSSPGAADERTSAAAQTARTSEEPVLRRKRDRSAESAVADPQSRRKLRGHVRARDGRLQEERNGGEEEKLRVTQSEKGEESRRNEEGGQGDEAGCEEVEGEGFVFANGRKEALRYGKEVLKKEEGDSKKRGDQRQICAEEDACANEAERDRGEATRQKGVGRRSQRGDKSPRGNGNQGDEAPSEVPGTCDSGEKTERLVKRSGGCSEGAKHKRGEAREEGKAAAHRPLSCAEERRDTVWKSVRVSEGKEPRVLGRQEAMNRETGEGGDEANEDERRGKESDGWDIHWTKKRSGDSKGRVQTERGEQNLKKCQEERKRCLEVTDAGDSECGSEAEREKKEKHQDMNEHAQTQRTTRRDADGSCVTSLKVETNSSEEKKTATTERGTEHSFADLHSAQRWLAASFSSEDASEASDEAQKRERRDHPRHVEDEEEELTREMPENKASKRENDSSGCGVALKKTDESKESDLTRGMLVSTRYQRQSKTGCCQSGFSSCDSPPPFSHMASQALDRFFAFFALAPGNSFLQAFPGEAIWHHRDETISSSDAREAEHPCGCASLRSACPSAFPSPVSSLASLCFPVSLSEEKIHYAVPRKEETKRIRGTSNERREQRAGLWSGLIEAGCRQREREEENGLTTRLSSAEEETSREERQTAELEEERGDGKREGEPQKGPFAENEQPSKSRHSPQKVAKELDSQSGSLDGAKHLGKGRDESTEGFRKSKPACKAENCEVRKEARRAENDKTRERDRRQEQEGMRSSAYESGITNEEIQRENDSGTSFLDTAIRQSLLWDALFSSWYDEAHIRGKDRRASADSTDDDRLTFDGPHCSSVFSFSQKVAESRRRRVRKLLCRGLEVLDRVIEAINEEKYRSATISEDASGTAGKANGAVDEGRTEEERSRENVTPGEDARCLLKTRTTEEQEATGGQAGEAKRTHDSAEEDDLGRSSEPSMEMSTGLCALESSVSAAPRSRSSRPPNDASPSTLSRRDDAQDPGTANLSSFERPFSLSAAQFPSFSDSSLSSSAVPSSASRVSSSSPASAVSRSSLPYPFLTERVKTEEGVERLRANEVKDETEQGKGKGKDPFSPGAVRDAKSRTQSSEEGHRQNCLHFPKLESGKCDDSSLSKLTGPSVTLSDSSVTLSHSVSTPVPSAPQSFTCILEPLPKETETGCPLYRAEPSPTVFHSAKNLSCRSPSHVASFLSLTKASVSPKTEANLAFASISCESHCESDAEALRPSSDHQHIPSQPQCCSSGSYSSGLANNSPLSIHSVRAHPPPSSCKTETYAFCVEAGPANKLCRRHVLRQERDFETPASPSFQQQGMSDSEKQTRHERGEKESNGKSEKSEAAAGEEGTDRGKGLAESSGYEAGGGKKCGEGGTERQGKETRTGGGWEEGICQ</sequence>
<evidence type="ECO:0000256" key="1">
    <source>
        <dbReference type="SAM" id="MobiDB-lite"/>
    </source>
</evidence>
<feature type="compositionally biased region" description="Basic and acidic residues" evidence="1">
    <location>
        <begin position="1103"/>
        <end position="1117"/>
    </location>
</feature>
<feature type="compositionally biased region" description="Basic and acidic residues" evidence="1">
    <location>
        <begin position="204"/>
        <end position="223"/>
    </location>
</feature>
<feature type="compositionally biased region" description="Basic and acidic residues" evidence="1">
    <location>
        <begin position="1002"/>
        <end position="1035"/>
    </location>
</feature>
<feature type="region of interest" description="Disordered" evidence="1">
    <location>
        <begin position="1782"/>
        <end position="1812"/>
    </location>
</feature>
<dbReference type="Proteomes" id="UP000028837">
    <property type="component" value="Unassembled WGS sequence"/>
</dbReference>
<feature type="region of interest" description="Disordered" evidence="1">
    <location>
        <begin position="189"/>
        <end position="225"/>
    </location>
</feature>
<dbReference type="EMBL" id="AHZU02000508">
    <property type="protein sequence ID" value="KFG43532.1"/>
    <property type="molecule type" value="Genomic_DNA"/>
</dbReference>
<feature type="compositionally biased region" description="Basic and acidic residues" evidence="1">
    <location>
        <begin position="1206"/>
        <end position="1220"/>
    </location>
</feature>
<feature type="compositionally biased region" description="Basic and acidic residues" evidence="1">
    <location>
        <begin position="269"/>
        <end position="301"/>
    </location>
</feature>
<feature type="region of interest" description="Disordered" evidence="1">
    <location>
        <begin position="259"/>
        <end position="301"/>
    </location>
</feature>
<organism evidence="2 3">
    <name type="scientific">Toxoplasma gondii GAB2-2007-GAL-DOM2</name>
    <dbReference type="NCBI Taxonomy" id="1130820"/>
    <lineage>
        <taxon>Eukaryota</taxon>
        <taxon>Sar</taxon>
        <taxon>Alveolata</taxon>
        <taxon>Apicomplexa</taxon>
        <taxon>Conoidasida</taxon>
        <taxon>Coccidia</taxon>
        <taxon>Eucoccidiorida</taxon>
        <taxon>Eimeriorina</taxon>
        <taxon>Sarcocystidae</taxon>
        <taxon>Toxoplasma</taxon>
    </lineage>
</organism>
<feature type="compositionally biased region" description="Basic and acidic residues" evidence="1">
    <location>
        <begin position="1859"/>
        <end position="1873"/>
    </location>
</feature>
<evidence type="ECO:0000313" key="3">
    <source>
        <dbReference type="Proteomes" id="UP000028837"/>
    </source>
</evidence>
<feature type="compositionally biased region" description="Basic and acidic residues" evidence="1">
    <location>
        <begin position="1831"/>
        <end position="1851"/>
    </location>
</feature>
<feature type="region of interest" description="Disordered" evidence="1">
    <location>
        <begin position="2076"/>
        <end position="2165"/>
    </location>
</feature>
<feature type="compositionally biased region" description="Low complexity" evidence="1">
    <location>
        <begin position="428"/>
        <end position="437"/>
    </location>
</feature>